<evidence type="ECO:0000313" key="6">
    <source>
        <dbReference type="Proteomes" id="UP000183257"/>
    </source>
</evidence>
<feature type="domain" description="HTH marR-type" evidence="4">
    <location>
        <begin position="6"/>
        <end position="140"/>
    </location>
</feature>
<evidence type="ECO:0000256" key="1">
    <source>
        <dbReference type="ARBA" id="ARBA00023015"/>
    </source>
</evidence>
<gene>
    <name evidence="5" type="ORF">SAMN05660313_01423</name>
</gene>
<dbReference type="PROSITE" id="PS50995">
    <property type="entry name" value="HTH_MARR_2"/>
    <property type="match status" value="1"/>
</dbReference>
<proteinExistence type="predicted"/>
<dbReference type="GO" id="GO:0003677">
    <property type="term" value="F:DNA binding"/>
    <property type="evidence" value="ECO:0007669"/>
    <property type="project" value="UniProtKB-KW"/>
</dbReference>
<evidence type="ECO:0000256" key="2">
    <source>
        <dbReference type="ARBA" id="ARBA00023125"/>
    </source>
</evidence>
<protein>
    <submittedName>
        <fullName evidence="5">DNA-binding transcriptional regulator, MarR family</fullName>
    </submittedName>
</protein>
<keyword evidence="6" id="KW-1185">Reference proteome</keyword>
<dbReference type="RefSeq" id="WP_072303104.1">
    <property type="nucleotide sequence ID" value="NZ_FPIY01000002.1"/>
</dbReference>
<keyword evidence="2 5" id="KW-0238">DNA-binding</keyword>
<dbReference type="EMBL" id="FPIY01000002">
    <property type="protein sequence ID" value="SFW39707.1"/>
    <property type="molecule type" value="Genomic_DNA"/>
</dbReference>
<dbReference type="SUPFAM" id="SSF46785">
    <property type="entry name" value="Winged helix' DNA-binding domain"/>
    <property type="match status" value="1"/>
</dbReference>
<dbReference type="OrthoDB" id="9786071at2"/>
<dbReference type="GO" id="GO:0003700">
    <property type="term" value="F:DNA-binding transcription factor activity"/>
    <property type="evidence" value="ECO:0007669"/>
    <property type="project" value="InterPro"/>
</dbReference>
<dbReference type="PANTHER" id="PTHR33164">
    <property type="entry name" value="TRANSCRIPTIONAL REGULATOR, MARR FAMILY"/>
    <property type="match status" value="1"/>
</dbReference>
<accession>A0A1K1NWR8</accession>
<dbReference type="InterPro" id="IPR000835">
    <property type="entry name" value="HTH_MarR-typ"/>
</dbReference>
<dbReference type="InterPro" id="IPR036390">
    <property type="entry name" value="WH_DNA-bd_sf"/>
</dbReference>
<keyword evidence="1" id="KW-0805">Transcription regulation</keyword>
<dbReference type="Gene3D" id="1.10.10.10">
    <property type="entry name" value="Winged helix-like DNA-binding domain superfamily/Winged helix DNA-binding domain"/>
    <property type="match status" value="1"/>
</dbReference>
<dbReference type="SMART" id="SM00347">
    <property type="entry name" value="HTH_MARR"/>
    <property type="match status" value="1"/>
</dbReference>
<keyword evidence="3" id="KW-0804">Transcription</keyword>
<dbReference type="InterPro" id="IPR039422">
    <property type="entry name" value="MarR/SlyA-like"/>
</dbReference>
<dbReference type="Proteomes" id="UP000183257">
    <property type="component" value="Unassembled WGS sequence"/>
</dbReference>
<reference evidence="6" key="1">
    <citation type="submission" date="2016-11" db="EMBL/GenBank/DDBJ databases">
        <authorList>
            <person name="Varghese N."/>
            <person name="Submissions S."/>
        </authorList>
    </citation>
    <scope>NUCLEOTIDE SEQUENCE [LARGE SCALE GENOMIC DNA]</scope>
    <source>
        <strain evidence="6">DSM 24786</strain>
    </source>
</reference>
<sequence>MNQSINQKITYGLERIAKAFRVLLWEESKLYKISPIQIQILLFCASHKQENLKVSFLANEFDLTKATISDSVKVLIKKELLSKKINSSDSRSFTVKLTKKGNEIVNKAKGFTSVLNKSIDSLTTIEKENLLANILSIIYQLNQQKIISTQRMCLTCFHYEKKGNTNYCNLLGTALKKEELQIDCPDHKMTA</sequence>
<evidence type="ECO:0000256" key="3">
    <source>
        <dbReference type="ARBA" id="ARBA00023163"/>
    </source>
</evidence>
<evidence type="ECO:0000313" key="5">
    <source>
        <dbReference type="EMBL" id="SFW39707.1"/>
    </source>
</evidence>
<organism evidence="5 6">
    <name type="scientific">Cellulophaga fucicola</name>
    <dbReference type="NCBI Taxonomy" id="76595"/>
    <lineage>
        <taxon>Bacteria</taxon>
        <taxon>Pseudomonadati</taxon>
        <taxon>Bacteroidota</taxon>
        <taxon>Flavobacteriia</taxon>
        <taxon>Flavobacteriales</taxon>
        <taxon>Flavobacteriaceae</taxon>
        <taxon>Cellulophaga</taxon>
    </lineage>
</organism>
<evidence type="ECO:0000259" key="4">
    <source>
        <dbReference type="PROSITE" id="PS50995"/>
    </source>
</evidence>
<dbReference type="AlphaFoldDB" id="A0A1K1NWR8"/>
<dbReference type="GO" id="GO:0006950">
    <property type="term" value="P:response to stress"/>
    <property type="evidence" value="ECO:0007669"/>
    <property type="project" value="TreeGrafter"/>
</dbReference>
<dbReference type="InterPro" id="IPR055166">
    <property type="entry name" value="Transc_reg_Sar_Rot_HTH"/>
</dbReference>
<dbReference type="PANTHER" id="PTHR33164:SF43">
    <property type="entry name" value="HTH-TYPE TRANSCRIPTIONAL REPRESSOR YETL"/>
    <property type="match status" value="1"/>
</dbReference>
<name>A0A1K1NWR8_9FLAO</name>
<dbReference type="Pfam" id="PF22381">
    <property type="entry name" value="Staph_reg_Sar_Rot"/>
    <property type="match status" value="1"/>
</dbReference>
<dbReference type="InterPro" id="IPR036388">
    <property type="entry name" value="WH-like_DNA-bd_sf"/>
</dbReference>
<dbReference type="STRING" id="76595.SAMN05660313_01423"/>